<feature type="active site" evidence="8">
    <location>
        <position position="49"/>
    </location>
</feature>
<sequence length="409" mass="45970">MKRFVATALLATSLGLAALASIAMADKAGESSFAPDDPDLAVATFAGGCFWCVEEGFEKIPGVVEAVSGYAGGSEKDPTYDEVASGQTGHTEAVQVYYDPEKMTYEGLLQGFWRMMDPTDADGQFVDRGQQYRPEIFYHDQEQKRLAEASKEALAESGRYDEPVVIDITPLETFYEAEQYHQDYYKKNPIRYKVYTFNSGRYQFIDKVWGDDQDIDFSRFRPEPGNQDASEQSSDGTASGNRSEDGNGESREIVTGEGFDPDTFSKPSDEVLRKQLTEMQYEITQEDGTEPAFNNRYWDNKEPGLYVDIVSGEPLFSSRDKYKSGTGWPSFTRPIHEDAVVEKEDRKLFMVRTEIRSRYADSHLGHVFDDGPQPTGLRYCMNSAAMHFIPLEEMESAGYGAYVDAVKSK</sequence>
<evidence type="ECO:0000256" key="8">
    <source>
        <dbReference type="HAMAP-Rule" id="MF_01401"/>
    </source>
</evidence>
<dbReference type="HAMAP" id="MF_01401">
    <property type="entry name" value="MsrA"/>
    <property type="match status" value="1"/>
</dbReference>
<dbReference type="Proteomes" id="UP000198644">
    <property type="component" value="Unassembled WGS sequence"/>
</dbReference>
<dbReference type="Gene3D" id="3.30.1060.10">
    <property type="entry name" value="Peptide methionine sulphoxide reductase MsrA"/>
    <property type="match status" value="1"/>
</dbReference>
<comment type="similarity">
    <text evidence="7">Belongs to the MsrB Met sulfoxide reductase family.</text>
</comment>
<feature type="compositionally biased region" description="Polar residues" evidence="9">
    <location>
        <begin position="227"/>
        <end position="241"/>
    </location>
</feature>
<dbReference type="InterPro" id="IPR036509">
    <property type="entry name" value="Met_Sox_Rdtase_MsrA_sf"/>
</dbReference>
<dbReference type="EMBL" id="FOYW01000003">
    <property type="protein sequence ID" value="SFR80416.1"/>
    <property type="molecule type" value="Genomic_DNA"/>
</dbReference>
<dbReference type="FunFam" id="2.170.150.20:FF:000003">
    <property type="entry name" value="Peptide methionine sulfoxide reductase MsrB"/>
    <property type="match status" value="1"/>
</dbReference>
<gene>
    <name evidence="7" type="primary">msrB</name>
    <name evidence="8" type="synonym">msrA</name>
    <name evidence="12" type="ORF">SAMN05216203_3077</name>
</gene>
<evidence type="ECO:0000256" key="5">
    <source>
        <dbReference type="ARBA" id="ARBA00048488"/>
    </source>
</evidence>
<evidence type="ECO:0000313" key="13">
    <source>
        <dbReference type="Proteomes" id="UP000198644"/>
    </source>
</evidence>
<comment type="caution">
    <text evidence="7">Lacks conserved residue(s) required for the propagation of feature annotation.</text>
</comment>
<comment type="similarity">
    <text evidence="8">Belongs to the MsrA Met sulfoxide reductase family.</text>
</comment>
<dbReference type="SUPFAM" id="SSF55068">
    <property type="entry name" value="Peptide methionine sulfoxide reductase"/>
    <property type="match status" value="1"/>
</dbReference>
<dbReference type="NCBIfam" id="TIGR00401">
    <property type="entry name" value="msrA"/>
    <property type="match status" value="1"/>
</dbReference>
<dbReference type="EC" id="1.8.4.11" evidence="8"/>
<dbReference type="PROSITE" id="PS51790">
    <property type="entry name" value="MSRB"/>
    <property type="match status" value="1"/>
</dbReference>
<evidence type="ECO:0000256" key="9">
    <source>
        <dbReference type="SAM" id="MobiDB-lite"/>
    </source>
</evidence>
<feature type="compositionally biased region" description="Basic and acidic residues" evidence="9">
    <location>
        <begin position="242"/>
        <end position="254"/>
    </location>
</feature>
<name>A0A1I6JN61_9GAMM</name>
<evidence type="ECO:0000256" key="3">
    <source>
        <dbReference type="ARBA" id="ARBA00024679"/>
    </source>
</evidence>
<dbReference type="RefSeq" id="WP_227662798.1">
    <property type="nucleotide sequence ID" value="NZ_FOYW01000003.1"/>
</dbReference>
<dbReference type="InterPro" id="IPR011057">
    <property type="entry name" value="Mss4-like_sf"/>
</dbReference>
<dbReference type="EC" id="1.8.4.12" evidence="7"/>
<dbReference type="GO" id="GO:0008113">
    <property type="term" value="F:peptide-methionine (S)-S-oxide reductase activity"/>
    <property type="evidence" value="ECO:0007669"/>
    <property type="project" value="UniProtKB-UniRule"/>
</dbReference>
<proteinExistence type="inferred from homology"/>
<dbReference type="PANTHER" id="PTHR43774">
    <property type="entry name" value="PEPTIDE METHIONINE SULFOXIDE REDUCTASE"/>
    <property type="match status" value="1"/>
</dbReference>
<comment type="catalytic activity">
    <reaction evidence="6 8">
        <text>[thioredoxin]-disulfide + L-methionine + H2O = L-methionine (S)-S-oxide + [thioredoxin]-dithiol</text>
        <dbReference type="Rhea" id="RHEA:19993"/>
        <dbReference type="Rhea" id="RHEA-COMP:10698"/>
        <dbReference type="Rhea" id="RHEA-COMP:10700"/>
        <dbReference type="ChEBI" id="CHEBI:15377"/>
        <dbReference type="ChEBI" id="CHEBI:29950"/>
        <dbReference type="ChEBI" id="CHEBI:50058"/>
        <dbReference type="ChEBI" id="CHEBI:57844"/>
        <dbReference type="ChEBI" id="CHEBI:58772"/>
        <dbReference type="EC" id="1.8.4.11"/>
    </reaction>
</comment>
<comment type="catalytic activity">
    <reaction evidence="5 7">
        <text>L-methionyl-[protein] + [thioredoxin]-disulfide + H2O = L-methionyl-(R)-S-oxide-[protein] + [thioredoxin]-dithiol</text>
        <dbReference type="Rhea" id="RHEA:24164"/>
        <dbReference type="Rhea" id="RHEA-COMP:10698"/>
        <dbReference type="Rhea" id="RHEA-COMP:10700"/>
        <dbReference type="Rhea" id="RHEA-COMP:12313"/>
        <dbReference type="Rhea" id="RHEA-COMP:12314"/>
        <dbReference type="ChEBI" id="CHEBI:15377"/>
        <dbReference type="ChEBI" id="CHEBI:16044"/>
        <dbReference type="ChEBI" id="CHEBI:29950"/>
        <dbReference type="ChEBI" id="CHEBI:45764"/>
        <dbReference type="ChEBI" id="CHEBI:50058"/>
        <dbReference type="EC" id="1.8.4.12"/>
    </reaction>
</comment>
<dbReference type="Gene3D" id="2.170.150.20">
    <property type="entry name" value="Peptide methionine sulfoxide reductase"/>
    <property type="match status" value="1"/>
</dbReference>
<dbReference type="Pfam" id="PF01641">
    <property type="entry name" value="SelR"/>
    <property type="match status" value="1"/>
</dbReference>
<dbReference type="AlphaFoldDB" id="A0A1I6JN61"/>
<keyword evidence="1 7" id="KW-0560">Oxidoreductase</keyword>
<comment type="function">
    <text evidence="3 8">Has an important function as a repair enzyme for proteins that have been inactivated by oxidation. Catalyzes the reversible oxidation-reduction of methionine sulfoxide in proteins to methionine.</text>
</comment>
<keyword evidence="2" id="KW-0511">Multifunctional enzyme</keyword>
<dbReference type="GO" id="GO:0033744">
    <property type="term" value="F:L-methionine:thioredoxin-disulfide S-oxidoreductase activity"/>
    <property type="evidence" value="ECO:0007669"/>
    <property type="project" value="RHEA"/>
</dbReference>
<feature type="chain" id="PRO_5011722784" description="Multifunctional fusion protein" evidence="10">
    <location>
        <begin position="26"/>
        <end position="409"/>
    </location>
</feature>
<evidence type="ECO:0000256" key="2">
    <source>
        <dbReference type="ARBA" id="ARBA00023268"/>
    </source>
</evidence>
<dbReference type="InterPro" id="IPR002579">
    <property type="entry name" value="Met_Sox_Rdtase_MsrB_dom"/>
</dbReference>
<reference evidence="12 13" key="1">
    <citation type="submission" date="2016-10" db="EMBL/GenBank/DDBJ databases">
        <authorList>
            <person name="de Groot N.N."/>
        </authorList>
    </citation>
    <scope>NUCLEOTIDE SEQUENCE [LARGE SCALE GENOMIC DNA]</scope>
    <source>
        <strain evidence="12 13">CGMCC 1.9167</strain>
    </source>
</reference>
<feature type="active site" description="Nucleophile" evidence="7">
    <location>
        <position position="380"/>
    </location>
</feature>
<feature type="domain" description="MsrB" evidence="11">
    <location>
        <begin position="269"/>
        <end position="391"/>
    </location>
</feature>
<dbReference type="SUPFAM" id="SSF51316">
    <property type="entry name" value="Mss4-like"/>
    <property type="match status" value="1"/>
</dbReference>
<keyword evidence="10" id="KW-0732">Signal</keyword>
<evidence type="ECO:0000313" key="12">
    <source>
        <dbReference type="EMBL" id="SFR80416.1"/>
    </source>
</evidence>
<dbReference type="InterPro" id="IPR002569">
    <property type="entry name" value="Met_Sox_Rdtase_MsrA_dom"/>
</dbReference>
<comment type="catalytic activity">
    <reaction evidence="4 8">
        <text>L-methionyl-[protein] + [thioredoxin]-disulfide + H2O = L-methionyl-(S)-S-oxide-[protein] + [thioredoxin]-dithiol</text>
        <dbReference type="Rhea" id="RHEA:14217"/>
        <dbReference type="Rhea" id="RHEA-COMP:10698"/>
        <dbReference type="Rhea" id="RHEA-COMP:10700"/>
        <dbReference type="Rhea" id="RHEA-COMP:12313"/>
        <dbReference type="Rhea" id="RHEA-COMP:12315"/>
        <dbReference type="ChEBI" id="CHEBI:15377"/>
        <dbReference type="ChEBI" id="CHEBI:16044"/>
        <dbReference type="ChEBI" id="CHEBI:29950"/>
        <dbReference type="ChEBI" id="CHEBI:44120"/>
        <dbReference type="ChEBI" id="CHEBI:50058"/>
        <dbReference type="EC" id="1.8.4.11"/>
    </reaction>
</comment>
<dbReference type="PANTHER" id="PTHR43774:SF1">
    <property type="entry name" value="PEPTIDE METHIONINE SULFOXIDE REDUCTASE MSRA 2"/>
    <property type="match status" value="1"/>
</dbReference>
<evidence type="ECO:0000256" key="6">
    <source>
        <dbReference type="ARBA" id="ARBA00048782"/>
    </source>
</evidence>
<evidence type="ECO:0000259" key="11">
    <source>
        <dbReference type="PROSITE" id="PS51790"/>
    </source>
</evidence>
<feature type="signal peptide" evidence="10">
    <location>
        <begin position="1"/>
        <end position="25"/>
    </location>
</feature>
<evidence type="ECO:0000256" key="1">
    <source>
        <dbReference type="ARBA" id="ARBA00023002"/>
    </source>
</evidence>
<feature type="region of interest" description="Disordered" evidence="9">
    <location>
        <begin position="216"/>
        <end position="268"/>
    </location>
</feature>
<organism evidence="12 13">
    <name type="scientific">Marinobacter daqiaonensis</name>
    <dbReference type="NCBI Taxonomy" id="650891"/>
    <lineage>
        <taxon>Bacteria</taxon>
        <taxon>Pseudomonadati</taxon>
        <taxon>Pseudomonadota</taxon>
        <taxon>Gammaproteobacteria</taxon>
        <taxon>Pseudomonadales</taxon>
        <taxon>Marinobacteraceae</taxon>
        <taxon>Marinobacter</taxon>
    </lineage>
</organism>
<dbReference type="NCBIfam" id="TIGR00357">
    <property type="entry name" value="peptide-methionine (R)-S-oxide reductase MsrB"/>
    <property type="match status" value="1"/>
</dbReference>
<dbReference type="Pfam" id="PF01625">
    <property type="entry name" value="PMSR"/>
    <property type="match status" value="1"/>
</dbReference>
<dbReference type="STRING" id="650891.SAMN05216203_3077"/>
<accession>A0A1I6JN61</accession>
<dbReference type="GO" id="GO:0033743">
    <property type="term" value="F:peptide-methionine (R)-S-oxide reductase activity"/>
    <property type="evidence" value="ECO:0007669"/>
    <property type="project" value="UniProtKB-UniRule"/>
</dbReference>
<protein>
    <recommendedName>
        <fullName evidence="7 8">Multifunctional fusion protein</fullName>
    </recommendedName>
    <domain>
        <recommendedName>
            <fullName evidence="8">Peptide methionine sulfoxide reductase MsrA</fullName>
            <shortName evidence="8">Protein-methionine-S-oxide reductase</shortName>
            <ecNumber evidence="8">1.8.4.11</ecNumber>
        </recommendedName>
        <alternativeName>
            <fullName evidence="8">Peptide-methionine (S)-S-oxide reductase</fullName>
            <shortName evidence="8">Peptide Met(O) reductase</shortName>
        </alternativeName>
    </domain>
    <domain>
        <recommendedName>
            <fullName evidence="7">Peptide methionine sulfoxide reductase MsrB</fullName>
            <ecNumber evidence="7">1.8.4.12</ecNumber>
        </recommendedName>
        <alternativeName>
            <fullName evidence="7">Peptide-methionine (R)-S-oxide reductase</fullName>
        </alternativeName>
    </domain>
</protein>
<dbReference type="HAMAP" id="MF_01400">
    <property type="entry name" value="MsrB"/>
    <property type="match status" value="1"/>
</dbReference>
<evidence type="ECO:0000256" key="10">
    <source>
        <dbReference type="SAM" id="SignalP"/>
    </source>
</evidence>
<evidence type="ECO:0000256" key="7">
    <source>
        <dbReference type="HAMAP-Rule" id="MF_01400"/>
    </source>
</evidence>
<keyword evidence="13" id="KW-1185">Reference proteome</keyword>
<evidence type="ECO:0000256" key="4">
    <source>
        <dbReference type="ARBA" id="ARBA00047806"/>
    </source>
</evidence>